<name>A0A410WPS6_9BACL</name>
<evidence type="ECO:0000313" key="1">
    <source>
        <dbReference type="EMBL" id="QAV16334.1"/>
    </source>
</evidence>
<dbReference type="AlphaFoldDB" id="A0A410WPS6"/>
<organism evidence="1 2">
    <name type="scientific">Paenibacillus chitinolyticus</name>
    <dbReference type="NCBI Taxonomy" id="79263"/>
    <lineage>
        <taxon>Bacteria</taxon>
        <taxon>Bacillati</taxon>
        <taxon>Bacillota</taxon>
        <taxon>Bacilli</taxon>
        <taxon>Bacillales</taxon>
        <taxon>Paenibacillaceae</taxon>
        <taxon>Paenibacillus</taxon>
    </lineage>
</organism>
<evidence type="ECO:0000313" key="2">
    <source>
        <dbReference type="Proteomes" id="UP000288943"/>
    </source>
</evidence>
<dbReference type="Proteomes" id="UP000288943">
    <property type="component" value="Chromosome"/>
</dbReference>
<reference evidence="1 2" key="1">
    <citation type="submission" date="2018-01" db="EMBL/GenBank/DDBJ databases">
        <title>The whole genome sequencing and assembly of Paenibacillus chitinolyticus KCCM 41400 strain.</title>
        <authorList>
            <person name="Kim J.-Y."/>
            <person name="Park M.-K."/>
            <person name="Lee Y.-J."/>
            <person name="Yi H."/>
            <person name="Bahn Y.-S."/>
            <person name="Kim J.F."/>
            <person name="Lee D.-W."/>
        </authorList>
    </citation>
    <scope>NUCLEOTIDE SEQUENCE [LARGE SCALE GENOMIC DNA]</scope>
    <source>
        <strain evidence="1 2">KCCM 41400</strain>
    </source>
</reference>
<accession>A0A410WPS6</accession>
<gene>
    <name evidence="1" type="ORF">PC41400_00915</name>
</gene>
<proteinExistence type="predicted"/>
<sequence length="211" mass="23516">MSVYGELVTRRRTFCHTGQTKEIQFRTQALNNLQEAIGKHQYFYAQEKDFEAQGIVQTEKEKPSGSAFAVSEGFWVLRVYRSLGPDCPLWPFRGVPGIRFFCLVLIGEEGQGIRSTSVLGGVVSVNFKIDGVTRIDGAEADTIFYPVAVVTGCCRSLEVIMLRQNLYNLQIIIIVRRAVKMNRSAAYPVPRVVGPCKIINIRTVGNSLHGS</sequence>
<protein>
    <submittedName>
        <fullName evidence="1">Uncharacterized protein</fullName>
    </submittedName>
</protein>
<dbReference type="KEGG" id="pchi:PC41400_00915"/>
<dbReference type="EMBL" id="CP026520">
    <property type="protein sequence ID" value="QAV16334.1"/>
    <property type="molecule type" value="Genomic_DNA"/>
</dbReference>